<keyword evidence="11" id="KW-0694">RNA-binding</keyword>
<dbReference type="InterPro" id="IPR018850">
    <property type="entry name" value="Mt_escape_2_C"/>
</dbReference>
<evidence type="ECO:0000259" key="13">
    <source>
        <dbReference type="Pfam" id="PF00076"/>
    </source>
</evidence>
<dbReference type="STRING" id="1076935.U4KXI2"/>
<keyword evidence="16" id="KW-1185">Reference proteome</keyword>
<dbReference type="Gene3D" id="3.30.70.330">
    <property type="match status" value="1"/>
</dbReference>
<feature type="domain" description="Mitochondrial escape protein 2 C-terminal" evidence="14">
    <location>
        <begin position="320"/>
        <end position="519"/>
    </location>
</feature>
<dbReference type="OMA" id="WTPEQAW"/>
<evidence type="ECO:0000313" key="15">
    <source>
        <dbReference type="EMBL" id="CCX06506.1"/>
    </source>
</evidence>
<evidence type="ECO:0000256" key="7">
    <source>
        <dbReference type="ARBA" id="ARBA00022989"/>
    </source>
</evidence>
<keyword evidence="9" id="KW-0472">Membrane</keyword>
<evidence type="ECO:0000256" key="5">
    <source>
        <dbReference type="ARBA" id="ARBA00022792"/>
    </source>
</evidence>
<dbReference type="GO" id="GO:0005743">
    <property type="term" value="C:mitochondrial inner membrane"/>
    <property type="evidence" value="ECO:0007669"/>
    <property type="project" value="UniProtKB-SubCell"/>
</dbReference>
<accession>U4KXI2</accession>
<comment type="similarity">
    <text evidence="2 11">Belongs to the YME2 family.</text>
</comment>
<protein>
    <recommendedName>
        <fullName evidence="3 11">Mitochondrial escape protein 2</fullName>
    </recommendedName>
</protein>
<dbReference type="EMBL" id="HF935291">
    <property type="protein sequence ID" value="CCX06506.1"/>
    <property type="molecule type" value="Genomic_DNA"/>
</dbReference>
<comment type="function">
    <text evidence="10 11">Plays a role in maintaining the mitochondrial genome and in controlling the mtDNA escape. Involved in the regulation of mtDNA nucleotide structure and number. May have a dispensable role in early maturation of pre-rRNA.</text>
</comment>
<evidence type="ECO:0000256" key="11">
    <source>
        <dbReference type="RuleBase" id="RU367108"/>
    </source>
</evidence>
<dbReference type="PANTHER" id="PTHR32198:SF2">
    <property type="entry name" value="MITOCHONDRIAL ESCAPE PROTEIN 2"/>
    <property type="match status" value="1"/>
</dbReference>
<evidence type="ECO:0000256" key="2">
    <source>
        <dbReference type="ARBA" id="ARBA00010320"/>
    </source>
</evidence>
<dbReference type="InterPro" id="IPR039627">
    <property type="entry name" value="Yme2_C"/>
</dbReference>
<evidence type="ECO:0000259" key="14">
    <source>
        <dbReference type="Pfam" id="PF10443"/>
    </source>
</evidence>
<name>U4KXI2_PYROM</name>
<feature type="domain" description="Mitochondrial escape protein 2 C-terminal" evidence="14">
    <location>
        <begin position="532"/>
        <end position="664"/>
    </location>
</feature>
<dbReference type="InterPro" id="IPR012677">
    <property type="entry name" value="Nucleotide-bd_a/b_plait_sf"/>
</dbReference>
<keyword evidence="12" id="KW-0175">Coiled coil</keyword>
<keyword evidence="4" id="KW-0812">Transmembrane</keyword>
<evidence type="ECO:0000256" key="4">
    <source>
        <dbReference type="ARBA" id="ARBA00022692"/>
    </source>
</evidence>
<evidence type="ECO:0000313" key="16">
    <source>
        <dbReference type="Proteomes" id="UP000018144"/>
    </source>
</evidence>
<dbReference type="AlphaFoldDB" id="U4KXI2"/>
<dbReference type="OrthoDB" id="10267654at2759"/>
<gene>
    <name evidence="15" type="ORF">PCON_06093</name>
</gene>
<evidence type="ECO:0000256" key="1">
    <source>
        <dbReference type="ARBA" id="ARBA00004434"/>
    </source>
</evidence>
<sequence length="718" mass="83874">MLDLLPIIHTRVQEYSRALRNKDHACHIATDNFIRTRCIPTHISAIKMEQVYPQGKDGGVFARFTFENAESPDEDILKVRKYLKENKVRRDDTFLRRLQIMLDFPFWKRHSIKGFKVLGTPWLDDMDRFPSRKLRVEFIGGNEPPSIVQQEDLYQLFRLYGKIADIIPHATPADDLPRHAMIRFRNVRGATTAKNCLDGYVHQETGIKLRILYGRGKNTRRILDWIVSNPKLAFPLIIAILGFFAVWVFDPVRGWSIRQRIKGGYDFSWRATRKRIKDGYDSSWRATREFLNRVPSCALNSEDSAEEMMNLNEEHPETIKELEKLKLWMKEAAVVVHGPRRGKMDLLRARVLDDGQYFLVIDCKVIAEAPNDGDMIEEAASQIGYRPLFSQFNYLSELALRAVMGSDNAAKKSSSQAKLDKILVMMMENMKRLALQKKGREHKGKSDEDFLHEVSDTRPVLILENFRHKEEDSAIYEKLAECATQLATDHHANVIFLTNDSNFFKSLPDRLFRTMLLDNSPRHSETVPQELARDVLGLYVRDDGVRKQRPWTSEQAWYFVDQLSKNRKLDYNIVLLHPLFRCHDGEKAIQHLQQAGMISIEPYENGRPANIKPGRPHHAEAFKMLTEDTTLKARMEMRIYKVRIALEAEKIEKLEQELAILAKLKKQPEGRVKYLLDEIEESQHKIDDWGKKADWQRRFLMNEEEKEEARRNWWRFGT</sequence>
<dbReference type="GO" id="GO:0003723">
    <property type="term" value="F:RNA binding"/>
    <property type="evidence" value="ECO:0007669"/>
    <property type="project" value="UniProtKB-UniRule"/>
</dbReference>
<reference evidence="15 16" key="1">
    <citation type="journal article" date="2013" name="PLoS Genet.">
        <title>The genome and development-dependent transcriptomes of Pyronema confluens: a window into fungal evolution.</title>
        <authorList>
            <person name="Traeger S."/>
            <person name="Altegoer F."/>
            <person name="Freitag M."/>
            <person name="Gabaldon T."/>
            <person name="Kempken F."/>
            <person name="Kumar A."/>
            <person name="Marcet-Houben M."/>
            <person name="Poggeler S."/>
            <person name="Stajich J.E."/>
            <person name="Nowrousian M."/>
        </authorList>
    </citation>
    <scope>NUCLEOTIDE SEQUENCE [LARGE SCALE GENOMIC DNA]</scope>
    <source>
        <strain evidence="16">CBS 100304</strain>
        <tissue evidence="15">Vegetative mycelium</tissue>
    </source>
</reference>
<evidence type="ECO:0000256" key="8">
    <source>
        <dbReference type="ARBA" id="ARBA00023128"/>
    </source>
</evidence>
<keyword evidence="5 11" id="KW-0999">Mitochondrion inner membrane</keyword>
<evidence type="ECO:0000256" key="12">
    <source>
        <dbReference type="SAM" id="Coils"/>
    </source>
</evidence>
<dbReference type="GO" id="GO:0006397">
    <property type="term" value="P:mRNA processing"/>
    <property type="evidence" value="ECO:0007669"/>
    <property type="project" value="UniProtKB-UniRule"/>
</dbReference>
<dbReference type="Proteomes" id="UP000018144">
    <property type="component" value="Unassembled WGS sequence"/>
</dbReference>
<dbReference type="InterPro" id="IPR035979">
    <property type="entry name" value="RBD_domain_sf"/>
</dbReference>
<dbReference type="Pfam" id="PF10443">
    <property type="entry name" value="RNA12"/>
    <property type="match status" value="2"/>
</dbReference>
<dbReference type="InterPro" id="IPR000504">
    <property type="entry name" value="RRM_dom"/>
</dbReference>
<keyword evidence="11" id="KW-0507">mRNA processing</keyword>
<keyword evidence="8 11" id="KW-0496">Mitochondrion</keyword>
<evidence type="ECO:0000256" key="10">
    <source>
        <dbReference type="ARBA" id="ARBA00025276"/>
    </source>
</evidence>
<evidence type="ECO:0000256" key="6">
    <source>
        <dbReference type="ARBA" id="ARBA00022946"/>
    </source>
</evidence>
<evidence type="ECO:0000256" key="3">
    <source>
        <dbReference type="ARBA" id="ARBA00020222"/>
    </source>
</evidence>
<dbReference type="SUPFAM" id="SSF54928">
    <property type="entry name" value="RNA-binding domain, RBD"/>
    <property type="match status" value="1"/>
</dbReference>
<dbReference type="eggNOG" id="ENOG502QS0P">
    <property type="taxonomic scope" value="Eukaryota"/>
</dbReference>
<organism evidence="15 16">
    <name type="scientific">Pyronema omphalodes (strain CBS 100304)</name>
    <name type="common">Pyronema confluens</name>
    <dbReference type="NCBI Taxonomy" id="1076935"/>
    <lineage>
        <taxon>Eukaryota</taxon>
        <taxon>Fungi</taxon>
        <taxon>Dikarya</taxon>
        <taxon>Ascomycota</taxon>
        <taxon>Pezizomycotina</taxon>
        <taxon>Pezizomycetes</taxon>
        <taxon>Pezizales</taxon>
        <taxon>Pyronemataceae</taxon>
        <taxon>Pyronema</taxon>
    </lineage>
</organism>
<evidence type="ECO:0000256" key="9">
    <source>
        <dbReference type="ARBA" id="ARBA00023136"/>
    </source>
</evidence>
<feature type="domain" description="RRM" evidence="13">
    <location>
        <begin position="145"/>
        <end position="201"/>
    </location>
</feature>
<keyword evidence="6" id="KW-0809">Transit peptide</keyword>
<keyword evidence="7" id="KW-1133">Transmembrane helix</keyword>
<feature type="coiled-coil region" evidence="12">
    <location>
        <begin position="637"/>
        <end position="664"/>
    </location>
</feature>
<comment type="subcellular location">
    <subcellularLocation>
        <location evidence="1 11">Mitochondrion inner membrane</location>
        <topology evidence="1 11">Single-pass membrane protein</topology>
    </subcellularLocation>
</comment>
<proteinExistence type="inferred from homology"/>
<dbReference type="PANTHER" id="PTHR32198">
    <property type="entry name" value="MITOCHONDRIAL ESCAPE PROTEIN 2"/>
    <property type="match status" value="1"/>
</dbReference>
<dbReference type="Pfam" id="PF00076">
    <property type="entry name" value="RRM_1"/>
    <property type="match status" value="1"/>
</dbReference>